<evidence type="ECO:0000256" key="1">
    <source>
        <dbReference type="ARBA" id="ARBA00001957"/>
    </source>
</evidence>
<dbReference type="InterPro" id="IPR029058">
    <property type="entry name" value="AB_hydrolase_fold"/>
</dbReference>
<comment type="caution">
    <text evidence="5">The sequence shown here is derived from an EMBL/GenBank/DDBJ whole genome shotgun (WGS) entry which is preliminary data.</text>
</comment>
<sequence>MYVAPRNPTEERIAALWQELLNVEKVGVYDNFFQVGGNSLIASRLLYRIHDVFEVELPLSQLFEATTVAAIAEMVEEQILREVDALSEHEAEALVD</sequence>
<dbReference type="GO" id="GO:0044550">
    <property type="term" value="P:secondary metabolite biosynthetic process"/>
    <property type="evidence" value="ECO:0007669"/>
    <property type="project" value="TreeGrafter"/>
</dbReference>
<comment type="cofactor">
    <cofactor evidence="1">
        <name>pantetheine 4'-phosphate</name>
        <dbReference type="ChEBI" id="CHEBI:47942"/>
    </cofactor>
</comment>
<dbReference type="GO" id="GO:0043041">
    <property type="term" value="P:amino acid activation for nonribosomal peptide biosynthetic process"/>
    <property type="evidence" value="ECO:0007669"/>
    <property type="project" value="TreeGrafter"/>
</dbReference>
<evidence type="ECO:0000313" key="5">
    <source>
        <dbReference type="EMBL" id="RFA38532.1"/>
    </source>
</evidence>
<dbReference type="RefSeq" id="WP_116347505.1">
    <property type="nucleotide sequence ID" value="NZ_NFZW01000003.1"/>
</dbReference>
<dbReference type="PANTHER" id="PTHR45527">
    <property type="entry name" value="NONRIBOSOMAL PEPTIDE SYNTHETASE"/>
    <property type="match status" value="1"/>
</dbReference>
<evidence type="ECO:0000313" key="6">
    <source>
        <dbReference type="Proteomes" id="UP000256763"/>
    </source>
</evidence>
<dbReference type="Pfam" id="PF00550">
    <property type="entry name" value="PP-binding"/>
    <property type="match status" value="1"/>
</dbReference>
<dbReference type="PANTHER" id="PTHR45527:SF1">
    <property type="entry name" value="FATTY ACID SYNTHASE"/>
    <property type="match status" value="1"/>
</dbReference>
<proteinExistence type="predicted"/>
<keyword evidence="3" id="KW-0597">Phosphoprotein</keyword>
<dbReference type="GO" id="GO:0031177">
    <property type="term" value="F:phosphopantetheine binding"/>
    <property type="evidence" value="ECO:0007669"/>
    <property type="project" value="TreeGrafter"/>
</dbReference>
<gene>
    <name evidence="5" type="ORF">CAL65_04060</name>
</gene>
<keyword evidence="6" id="KW-1185">Reference proteome</keyword>
<keyword evidence="2" id="KW-0596">Phosphopantetheine</keyword>
<dbReference type="InterPro" id="IPR036736">
    <property type="entry name" value="ACP-like_sf"/>
</dbReference>
<dbReference type="AlphaFoldDB" id="A0A3E0X2F4"/>
<dbReference type="Proteomes" id="UP000256763">
    <property type="component" value="Unassembled WGS sequence"/>
</dbReference>
<evidence type="ECO:0000256" key="3">
    <source>
        <dbReference type="ARBA" id="ARBA00022553"/>
    </source>
</evidence>
<dbReference type="PROSITE" id="PS50075">
    <property type="entry name" value="CARRIER"/>
    <property type="match status" value="1"/>
</dbReference>
<reference evidence="6" key="1">
    <citation type="submission" date="2017-05" db="EMBL/GenBank/DDBJ databases">
        <authorList>
            <person name="Sharma S."/>
            <person name="Sidhu C."/>
            <person name="Pinnaka A.K."/>
        </authorList>
    </citation>
    <scope>NUCLEOTIDE SEQUENCE [LARGE SCALE GENOMIC DNA]</scope>
    <source>
        <strain evidence="6">AK93</strain>
    </source>
</reference>
<dbReference type="GO" id="GO:0005829">
    <property type="term" value="C:cytosol"/>
    <property type="evidence" value="ECO:0007669"/>
    <property type="project" value="TreeGrafter"/>
</dbReference>
<dbReference type="FunFam" id="1.10.1200.10:FF:000005">
    <property type="entry name" value="Nonribosomal peptide synthetase 1"/>
    <property type="match status" value="1"/>
</dbReference>
<dbReference type="EMBL" id="NFZW01000003">
    <property type="protein sequence ID" value="RFA38532.1"/>
    <property type="molecule type" value="Genomic_DNA"/>
</dbReference>
<dbReference type="InterPro" id="IPR009081">
    <property type="entry name" value="PP-bd_ACP"/>
</dbReference>
<accession>A0A3E0X2F4</accession>
<dbReference type="Gene3D" id="3.40.50.1820">
    <property type="entry name" value="alpha/beta hydrolase"/>
    <property type="match status" value="1"/>
</dbReference>
<feature type="domain" description="Carrier" evidence="4">
    <location>
        <begin position="4"/>
        <end position="79"/>
    </location>
</feature>
<dbReference type="SUPFAM" id="SSF47336">
    <property type="entry name" value="ACP-like"/>
    <property type="match status" value="1"/>
</dbReference>
<protein>
    <recommendedName>
        <fullName evidence="4">Carrier domain-containing protein</fullName>
    </recommendedName>
</protein>
<organism evidence="5 6">
    <name type="scientific">Alkalilimnicola ehrlichii</name>
    <dbReference type="NCBI Taxonomy" id="351052"/>
    <lineage>
        <taxon>Bacteria</taxon>
        <taxon>Pseudomonadati</taxon>
        <taxon>Pseudomonadota</taxon>
        <taxon>Gammaproteobacteria</taxon>
        <taxon>Chromatiales</taxon>
        <taxon>Ectothiorhodospiraceae</taxon>
        <taxon>Alkalilimnicola</taxon>
    </lineage>
</organism>
<name>A0A3E0X2F4_9GAMM</name>
<evidence type="ECO:0000259" key="4">
    <source>
        <dbReference type="PROSITE" id="PS50075"/>
    </source>
</evidence>
<evidence type="ECO:0000256" key="2">
    <source>
        <dbReference type="ARBA" id="ARBA00022450"/>
    </source>
</evidence>